<sequence>MNFPDFNIFELQKRKPVWIKKNSRNAASYNLIIVGTQASRFYA</sequence>
<proteinExistence type="predicted"/>
<evidence type="ECO:0000313" key="1">
    <source>
        <dbReference type="EMBL" id="EMF81236.1"/>
    </source>
</evidence>
<dbReference type="Proteomes" id="UP000011770">
    <property type="component" value="Unassembled WGS sequence"/>
</dbReference>
<gene>
    <name evidence="1" type="ORF">LEP1GSC188_2715</name>
</gene>
<protein>
    <submittedName>
        <fullName evidence="1">Uncharacterized protein</fullName>
    </submittedName>
</protein>
<reference evidence="1 2" key="1">
    <citation type="submission" date="2013-01" db="EMBL/GenBank/DDBJ databases">
        <authorList>
            <person name="Harkins D.M."/>
            <person name="Durkin A.S."/>
            <person name="Brinkac L.M."/>
            <person name="Haft D.H."/>
            <person name="Selengut J.D."/>
            <person name="Sanka R."/>
            <person name="DePew J."/>
            <person name="Purushe J."/>
            <person name="Tulsiani S.M."/>
            <person name="Graham G.C."/>
            <person name="Burns M.-A."/>
            <person name="Dohnt M.F."/>
            <person name="Smythe L.D."/>
            <person name="McKay D.B."/>
            <person name="Craig S.B."/>
            <person name="Vinetz J.M."/>
            <person name="Sutton G.G."/>
            <person name="Nierman W.C."/>
            <person name="Fouts D.E."/>
        </authorList>
    </citation>
    <scope>NUCLEOTIDE SEQUENCE [LARGE SCALE GENOMIC DNA]</scope>
    <source>
        <strain evidence="1 2">LT2116</strain>
    </source>
</reference>
<comment type="caution">
    <text evidence="1">The sequence shown here is derived from an EMBL/GenBank/DDBJ whole genome shotgun (WGS) entry which is preliminary data.</text>
</comment>
<name>M3GWG4_9LEPT</name>
<accession>M3GWG4</accession>
<dbReference type="EMBL" id="AHOR02000037">
    <property type="protein sequence ID" value="EMF81236.1"/>
    <property type="molecule type" value="Genomic_DNA"/>
</dbReference>
<dbReference type="AlphaFoldDB" id="M3GWG4"/>
<evidence type="ECO:0000313" key="2">
    <source>
        <dbReference type="Proteomes" id="UP000011770"/>
    </source>
</evidence>
<organism evidence="1 2">
    <name type="scientific">Leptospira weilii serovar Topaz str. LT2116</name>
    <dbReference type="NCBI Taxonomy" id="1088540"/>
    <lineage>
        <taxon>Bacteria</taxon>
        <taxon>Pseudomonadati</taxon>
        <taxon>Spirochaetota</taxon>
        <taxon>Spirochaetia</taxon>
        <taxon>Leptospirales</taxon>
        <taxon>Leptospiraceae</taxon>
        <taxon>Leptospira</taxon>
    </lineage>
</organism>